<reference evidence="3" key="1">
    <citation type="journal article" date="2023" name="Mol. Phylogenet. Evol.">
        <title>Genome-scale phylogeny and comparative genomics of the fungal order Sordariales.</title>
        <authorList>
            <person name="Hensen N."/>
            <person name="Bonometti L."/>
            <person name="Westerberg I."/>
            <person name="Brannstrom I.O."/>
            <person name="Guillou S."/>
            <person name="Cros-Aarteil S."/>
            <person name="Calhoun S."/>
            <person name="Haridas S."/>
            <person name="Kuo A."/>
            <person name="Mondo S."/>
            <person name="Pangilinan J."/>
            <person name="Riley R."/>
            <person name="LaButti K."/>
            <person name="Andreopoulos B."/>
            <person name="Lipzen A."/>
            <person name="Chen C."/>
            <person name="Yan M."/>
            <person name="Daum C."/>
            <person name="Ng V."/>
            <person name="Clum A."/>
            <person name="Steindorff A."/>
            <person name="Ohm R.A."/>
            <person name="Martin F."/>
            <person name="Silar P."/>
            <person name="Natvig D.O."/>
            <person name="Lalanne C."/>
            <person name="Gautier V."/>
            <person name="Ament-Velasquez S.L."/>
            <person name="Kruys A."/>
            <person name="Hutchinson M.I."/>
            <person name="Powell A.J."/>
            <person name="Barry K."/>
            <person name="Miller A.N."/>
            <person name="Grigoriev I.V."/>
            <person name="Debuchy R."/>
            <person name="Gladieux P."/>
            <person name="Hiltunen Thoren M."/>
            <person name="Johannesson H."/>
        </authorList>
    </citation>
    <scope>NUCLEOTIDE SEQUENCE</scope>
    <source>
        <strain evidence="3">CBS 315.58</strain>
    </source>
</reference>
<dbReference type="Proteomes" id="UP001303160">
    <property type="component" value="Unassembled WGS sequence"/>
</dbReference>
<organism evidence="3 4">
    <name type="scientific">Triangularia verruculosa</name>
    <dbReference type="NCBI Taxonomy" id="2587418"/>
    <lineage>
        <taxon>Eukaryota</taxon>
        <taxon>Fungi</taxon>
        <taxon>Dikarya</taxon>
        <taxon>Ascomycota</taxon>
        <taxon>Pezizomycotina</taxon>
        <taxon>Sordariomycetes</taxon>
        <taxon>Sordariomycetidae</taxon>
        <taxon>Sordariales</taxon>
        <taxon>Podosporaceae</taxon>
        <taxon>Triangularia</taxon>
    </lineage>
</organism>
<accession>A0AAN6XK47</accession>
<feature type="transmembrane region" description="Helical" evidence="2">
    <location>
        <begin position="73"/>
        <end position="97"/>
    </location>
</feature>
<gene>
    <name evidence="3" type="ORF">QBC40DRAFT_253755</name>
</gene>
<keyword evidence="2" id="KW-0472">Membrane</keyword>
<keyword evidence="2" id="KW-1133">Transmembrane helix</keyword>
<reference evidence="3" key="2">
    <citation type="submission" date="2023-05" db="EMBL/GenBank/DDBJ databases">
        <authorList>
            <consortium name="Lawrence Berkeley National Laboratory"/>
            <person name="Steindorff A."/>
            <person name="Hensen N."/>
            <person name="Bonometti L."/>
            <person name="Westerberg I."/>
            <person name="Brannstrom I.O."/>
            <person name="Guillou S."/>
            <person name="Cros-Aarteil S."/>
            <person name="Calhoun S."/>
            <person name="Haridas S."/>
            <person name="Kuo A."/>
            <person name="Mondo S."/>
            <person name="Pangilinan J."/>
            <person name="Riley R."/>
            <person name="Labutti K."/>
            <person name="Andreopoulos B."/>
            <person name="Lipzen A."/>
            <person name="Chen C."/>
            <person name="Yanf M."/>
            <person name="Daum C."/>
            <person name="Ng V."/>
            <person name="Clum A."/>
            <person name="Ohm R."/>
            <person name="Martin F."/>
            <person name="Silar P."/>
            <person name="Natvig D."/>
            <person name="Lalanne C."/>
            <person name="Gautier V."/>
            <person name="Ament-Velasquez S.L."/>
            <person name="Kruys A."/>
            <person name="Hutchinson M.I."/>
            <person name="Powell A.J."/>
            <person name="Barry K."/>
            <person name="Miller A.N."/>
            <person name="Grigoriev I.V."/>
            <person name="Debuchy R."/>
            <person name="Gladieux P."/>
            <person name="Thoren M.H."/>
            <person name="Johannesson H."/>
        </authorList>
    </citation>
    <scope>NUCLEOTIDE SEQUENCE</scope>
    <source>
        <strain evidence="3">CBS 315.58</strain>
    </source>
</reference>
<keyword evidence="4" id="KW-1185">Reference proteome</keyword>
<evidence type="ECO:0000313" key="4">
    <source>
        <dbReference type="Proteomes" id="UP001303160"/>
    </source>
</evidence>
<name>A0AAN6XK47_9PEZI</name>
<feature type="transmembrane region" description="Helical" evidence="2">
    <location>
        <begin position="103"/>
        <end position="125"/>
    </location>
</feature>
<dbReference type="AlphaFoldDB" id="A0AAN6XK47"/>
<dbReference type="EMBL" id="MU863915">
    <property type="protein sequence ID" value="KAK4200750.1"/>
    <property type="molecule type" value="Genomic_DNA"/>
</dbReference>
<keyword evidence="2" id="KW-0812">Transmembrane</keyword>
<evidence type="ECO:0000256" key="2">
    <source>
        <dbReference type="SAM" id="Phobius"/>
    </source>
</evidence>
<sequence length="158" mass="16286">MATLNAIRGIATVMRSLATALVSWLITGALGSIDWRPAEPSLLVIVTSILGTTQLLSLLILSSSAGDLWPRSAGAYAISAILGFGATTIWAILGSAWARHPYLGVFCSLAGVYLGLAVEGFTGVFGRVRDAWAATVAPSSSSSSSQDSGAMVARGKRD</sequence>
<feature type="transmembrane region" description="Helical" evidence="2">
    <location>
        <begin position="41"/>
        <end position="61"/>
    </location>
</feature>
<comment type="caution">
    <text evidence="3">The sequence shown here is derived from an EMBL/GenBank/DDBJ whole genome shotgun (WGS) entry which is preliminary data.</text>
</comment>
<evidence type="ECO:0000256" key="1">
    <source>
        <dbReference type="SAM" id="MobiDB-lite"/>
    </source>
</evidence>
<protein>
    <submittedName>
        <fullName evidence="3">Uncharacterized protein</fullName>
    </submittedName>
</protein>
<proteinExistence type="predicted"/>
<feature type="region of interest" description="Disordered" evidence="1">
    <location>
        <begin position="138"/>
        <end position="158"/>
    </location>
</feature>
<evidence type="ECO:0000313" key="3">
    <source>
        <dbReference type="EMBL" id="KAK4200750.1"/>
    </source>
</evidence>